<keyword evidence="5" id="KW-1133">Transmembrane helix</keyword>
<keyword evidence="4" id="KW-0560">Oxidoreductase</keyword>
<organism evidence="7 8">
    <name type="scientific">Desulfitobacterium dichloroeliminans (strain LMG P-21439 / DCA1)</name>
    <dbReference type="NCBI Taxonomy" id="871963"/>
    <lineage>
        <taxon>Bacteria</taxon>
        <taxon>Bacillati</taxon>
        <taxon>Bacillota</taxon>
        <taxon>Clostridia</taxon>
        <taxon>Eubacteriales</taxon>
        <taxon>Desulfitobacteriaceae</taxon>
        <taxon>Desulfitobacterium</taxon>
    </lineage>
</organism>
<dbReference type="Gene3D" id="3.90.700.10">
    <property type="entry name" value="Succinate dehydrogenase/fumarate reductase flavoprotein, catalytic domain"/>
    <property type="match status" value="1"/>
</dbReference>
<dbReference type="GO" id="GO:0033765">
    <property type="term" value="F:steroid dehydrogenase activity, acting on the CH-CH group of donors"/>
    <property type="evidence" value="ECO:0007669"/>
    <property type="project" value="UniProtKB-ARBA"/>
</dbReference>
<dbReference type="OrthoDB" id="9806724at2"/>
<dbReference type="InterPro" id="IPR027477">
    <property type="entry name" value="Succ_DH/fumarate_Rdtase_cat_sf"/>
</dbReference>
<keyword evidence="8" id="KW-1185">Reference proteome</keyword>
<evidence type="ECO:0000256" key="4">
    <source>
        <dbReference type="ARBA" id="ARBA00023002"/>
    </source>
</evidence>
<evidence type="ECO:0000256" key="5">
    <source>
        <dbReference type="SAM" id="Phobius"/>
    </source>
</evidence>
<dbReference type="PROSITE" id="PS51318">
    <property type="entry name" value="TAT"/>
    <property type="match status" value="1"/>
</dbReference>
<accession>L0F638</accession>
<feature type="domain" description="FAD-dependent oxidoreductase 2 FAD-binding" evidence="6">
    <location>
        <begin position="54"/>
        <end position="549"/>
    </location>
</feature>
<keyword evidence="5" id="KW-0812">Transmembrane</keyword>
<dbReference type="InterPro" id="IPR036188">
    <property type="entry name" value="FAD/NAD-bd_sf"/>
</dbReference>
<evidence type="ECO:0000256" key="3">
    <source>
        <dbReference type="ARBA" id="ARBA00022827"/>
    </source>
</evidence>
<dbReference type="RefSeq" id="WP_015261105.1">
    <property type="nucleotide sequence ID" value="NC_019903.1"/>
</dbReference>
<dbReference type="InterPro" id="IPR050315">
    <property type="entry name" value="FAD-oxidoreductase_2"/>
</dbReference>
<keyword evidence="2" id="KW-0285">Flavoprotein</keyword>
<dbReference type="InterPro" id="IPR003953">
    <property type="entry name" value="FAD-dep_OxRdtase_2_FAD-bd"/>
</dbReference>
<dbReference type="PANTHER" id="PTHR43400:SF10">
    <property type="entry name" value="3-OXOSTEROID 1-DEHYDROGENASE"/>
    <property type="match status" value="1"/>
</dbReference>
<dbReference type="InterPro" id="IPR019546">
    <property type="entry name" value="TAT_signal_bac_arc"/>
</dbReference>
<dbReference type="NCBIfam" id="TIGR01409">
    <property type="entry name" value="TAT_signal_seq"/>
    <property type="match status" value="1"/>
</dbReference>
<dbReference type="EMBL" id="CP003344">
    <property type="protein sequence ID" value="AGA68101.1"/>
    <property type="molecule type" value="Genomic_DNA"/>
</dbReference>
<dbReference type="HOGENOM" id="CLU_011398_4_2_9"/>
<comment type="cofactor">
    <cofactor evidence="1">
        <name>FAD</name>
        <dbReference type="ChEBI" id="CHEBI:57692"/>
    </cofactor>
</comment>
<dbReference type="Proteomes" id="UP000010797">
    <property type="component" value="Chromosome"/>
</dbReference>
<evidence type="ECO:0000256" key="2">
    <source>
        <dbReference type="ARBA" id="ARBA00022630"/>
    </source>
</evidence>
<proteinExistence type="predicted"/>
<dbReference type="GO" id="GO:0008202">
    <property type="term" value="P:steroid metabolic process"/>
    <property type="evidence" value="ECO:0007669"/>
    <property type="project" value="UniProtKB-ARBA"/>
</dbReference>
<dbReference type="InterPro" id="IPR006311">
    <property type="entry name" value="TAT_signal"/>
</dbReference>
<dbReference type="Pfam" id="PF00890">
    <property type="entry name" value="FAD_binding_2"/>
    <property type="match status" value="1"/>
</dbReference>
<reference evidence="8" key="1">
    <citation type="submission" date="2012-02" db="EMBL/GenBank/DDBJ databases">
        <title>Complete sequence of Desulfitobacterium dichloroeliminans LMG P-21439.</title>
        <authorList>
            <person name="Lucas S."/>
            <person name="Han J."/>
            <person name="Lapidus A."/>
            <person name="Cheng J.-F."/>
            <person name="Goodwin L."/>
            <person name="Pitluck S."/>
            <person name="Peters L."/>
            <person name="Ovchinnikova G."/>
            <person name="Teshima H."/>
            <person name="Detter J.C."/>
            <person name="Han C."/>
            <person name="Tapia R."/>
            <person name="Land M."/>
            <person name="Hauser L."/>
            <person name="Kyrpides N."/>
            <person name="Ivanova N."/>
            <person name="Pagani I."/>
            <person name="Kruse T."/>
            <person name="de Vos W.M."/>
            <person name="Boon N."/>
            <person name="Smidt H."/>
            <person name="Woyke T."/>
        </authorList>
    </citation>
    <scope>NUCLEOTIDE SEQUENCE [LARGE SCALE GENOMIC DNA]</scope>
    <source>
        <strain evidence="8">LMG P-21439 / DCA1</strain>
    </source>
</reference>
<name>L0F638_DESDL</name>
<evidence type="ECO:0000259" key="6">
    <source>
        <dbReference type="Pfam" id="PF00890"/>
    </source>
</evidence>
<gene>
    <name evidence="7" type="ordered locus">Desdi_0568</name>
</gene>
<dbReference type="eggNOG" id="COG1053">
    <property type="taxonomic scope" value="Bacteria"/>
</dbReference>
<evidence type="ECO:0000256" key="1">
    <source>
        <dbReference type="ARBA" id="ARBA00001974"/>
    </source>
</evidence>
<dbReference type="SUPFAM" id="SSF56425">
    <property type="entry name" value="Succinate dehydrogenase/fumarate reductase flavoprotein, catalytic domain"/>
    <property type="match status" value="1"/>
</dbReference>
<feature type="transmembrane region" description="Helical" evidence="5">
    <location>
        <begin position="12"/>
        <end position="32"/>
    </location>
</feature>
<evidence type="ECO:0000313" key="8">
    <source>
        <dbReference type="Proteomes" id="UP000010797"/>
    </source>
</evidence>
<keyword evidence="3" id="KW-0274">FAD</keyword>
<evidence type="ECO:0000313" key="7">
    <source>
        <dbReference type="EMBL" id="AGA68101.1"/>
    </source>
</evidence>
<dbReference type="STRING" id="871963.Desdi_0568"/>
<dbReference type="KEGG" id="ddl:Desdi_0568"/>
<keyword evidence="5" id="KW-0472">Membrane</keyword>
<dbReference type="PANTHER" id="PTHR43400">
    <property type="entry name" value="FUMARATE REDUCTASE"/>
    <property type="match status" value="1"/>
</dbReference>
<dbReference type="Gene3D" id="3.50.50.60">
    <property type="entry name" value="FAD/NAD(P)-binding domain"/>
    <property type="match status" value="1"/>
</dbReference>
<dbReference type="AlphaFoldDB" id="L0F638"/>
<protein>
    <submittedName>
        <fullName evidence="7">Succinate dehydrogenase/fumarate reductase flavoprotein subunit</fullName>
    </submittedName>
</protein>
<sequence>MSENTNVSRRNFVKGGLATAVAAAAVGIGLVGCSSETKAPAPQDSTGSWDAEADVVVVGFGCAGGGAAVSAAEAGASVLVLESMAIPGGTTRVSGGALWVPANPMMKKEGIADSIEEGRQYILKGNDGQVDEELIDAYLENGPSVVEFLINKLGVEFKFGYPDYHPEWAGGKRLGRSISPAYDGKGSGEALMAALYDYSLAKGVKFALNTHAKKLIKDESGKVIGVFAHQEGKEIRVKANKGVILATGGFEWDKSLLKTFQRGPVEASVAFNPGSGGGVYGCGDGLRMAMDAGADLRNMNESWGLMVYLLPGWEEEVANYRQNAKDYKKSTWKTIIGDWFLWRGKPGTIVVNKEGKRFLNEACDYDTSAYPFYERDTFGETRWRNLPAFVIADSVQWSKYGIAGAKGDNVPAHITQADTLAELAQKLGIDAKGLEATVTEFNKHASQTPPTDPHFHRGESYFDRFASGDYAMAQADPENPACTLAPLTKGPYYGIQIHSANCGTCGGARINSKAQVIDVYGNVIPGLYAAGNAAGLGGPGITYHGPGNPIAGGVIFGYLAGLDAAQKA</sequence>
<dbReference type="SUPFAM" id="SSF51905">
    <property type="entry name" value="FAD/NAD(P)-binding domain"/>
    <property type="match status" value="1"/>
</dbReference>